<comment type="similarity">
    <text evidence="2 12">Belongs to the glycosyltransferase 4 family. MraY subfamily.</text>
</comment>
<evidence type="ECO:0000256" key="6">
    <source>
        <dbReference type="ARBA" id="ARBA00022960"/>
    </source>
</evidence>
<feature type="transmembrane region" description="Helical" evidence="12">
    <location>
        <begin position="28"/>
        <end position="46"/>
    </location>
</feature>
<evidence type="ECO:0000256" key="4">
    <source>
        <dbReference type="ARBA" id="ARBA00022679"/>
    </source>
</evidence>
<comment type="pathway">
    <text evidence="12">Cell wall biogenesis; peptidoglycan biosynthesis.</text>
</comment>
<feature type="transmembrane region" description="Helical" evidence="12">
    <location>
        <begin position="203"/>
        <end position="223"/>
    </location>
</feature>
<dbReference type="Pfam" id="PF00953">
    <property type="entry name" value="Glycos_transf_4"/>
    <property type="match status" value="1"/>
</dbReference>
<keyword evidence="4 12" id="KW-0808">Transferase</keyword>
<dbReference type="RefSeq" id="WP_215217447.1">
    <property type="nucleotide sequence ID" value="NZ_CP075587.1"/>
</dbReference>
<keyword evidence="12" id="KW-1003">Cell membrane</keyword>
<evidence type="ECO:0000256" key="11">
    <source>
        <dbReference type="ARBA" id="ARBA00023316"/>
    </source>
</evidence>
<proteinExistence type="inferred from homology"/>
<dbReference type="EC" id="2.7.8.13" evidence="12 13"/>
<evidence type="ECO:0000256" key="9">
    <source>
        <dbReference type="ARBA" id="ARBA00023136"/>
    </source>
</evidence>
<comment type="catalytic activity">
    <reaction evidence="12">
        <text>UDP-N-acetyl-alpha-D-muramoyl-L-alanyl-gamma-D-glutamyl-meso-2,6-diaminopimeloyl-D-alanyl-D-alanine + di-trans,octa-cis-undecaprenyl phosphate = di-trans,octa-cis-undecaprenyl diphospho-N-acetyl-alpha-D-muramoyl-L-alanyl-D-glutamyl-meso-2,6-diaminopimeloyl-D-alanyl-D-alanine + UMP</text>
        <dbReference type="Rhea" id="RHEA:28386"/>
        <dbReference type="ChEBI" id="CHEBI:57865"/>
        <dbReference type="ChEBI" id="CHEBI:60392"/>
        <dbReference type="ChEBI" id="CHEBI:61386"/>
        <dbReference type="ChEBI" id="CHEBI:61387"/>
        <dbReference type="EC" id="2.7.8.13"/>
    </reaction>
</comment>
<keyword evidence="7 12" id="KW-0573">Peptidoglycan synthesis</keyword>
<reference evidence="14 15" key="1">
    <citation type="journal article" date="2022" name="bioRxiv">
        <title>Ecology and evolution of chlamydial symbionts of arthropods.</title>
        <authorList>
            <person name="Halter T."/>
            <person name="Koestlbacher S."/>
            <person name="Collingro A."/>
            <person name="Sixt B.S."/>
            <person name="Toenshoff E.R."/>
            <person name="Hendrickx F."/>
            <person name="Kostanjsek R."/>
            <person name="Horn M."/>
        </authorList>
    </citation>
    <scope>NUCLEOTIDE SEQUENCE [LARGE SCALE GENOMIC DNA]</scope>
    <source>
        <strain evidence="14">W744xW776</strain>
    </source>
</reference>
<dbReference type="HAMAP" id="MF_00038">
    <property type="entry name" value="MraY"/>
    <property type="match status" value="1"/>
</dbReference>
<keyword evidence="9 12" id="KW-0472">Membrane</keyword>
<comment type="function">
    <text evidence="12">Catalyzes the initial step of the lipid cycle reactions in the biosynthesis of the cell wall peptidoglycan: transfers peptidoglycan precursor phospho-MurNAc-pentapeptide from UDP-MurNAc-pentapeptide onto the lipid carrier undecaprenyl phosphate, yielding undecaprenyl-pyrophosphoryl-MurNAc-pentapeptide, known as lipid I.</text>
</comment>
<evidence type="ECO:0000256" key="7">
    <source>
        <dbReference type="ARBA" id="ARBA00022984"/>
    </source>
</evidence>
<dbReference type="InterPro" id="IPR018480">
    <property type="entry name" value="PNAcMuramoyl-5peptid_Trfase_CS"/>
</dbReference>
<name>A0ABX8V7Y6_9BACT</name>
<dbReference type="GO" id="GO:0016740">
    <property type="term" value="F:transferase activity"/>
    <property type="evidence" value="ECO:0007669"/>
    <property type="project" value="UniProtKB-KW"/>
</dbReference>
<dbReference type="Proteomes" id="UP000826014">
    <property type="component" value="Chromosome"/>
</dbReference>
<dbReference type="NCBIfam" id="TIGR00445">
    <property type="entry name" value="mraY"/>
    <property type="match status" value="1"/>
</dbReference>
<feature type="transmembrane region" description="Helical" evidence="12">
    <location>
        <begin position="328"/>
        <end position="347"/>
    </location>
</feature>
<protein>
    <recommendedName>
        <fullName evidence="12 13">Phospho-N-acetylmuramoyl-pentapeptide-transferase</fullName>
        <ecNumber evidence="12 13">2.7.8.13</ecNumber>
    </recommendedName>
    <alternativeName>
        <fullName evidence="12">UDP-MurNAc-pentapeptide phosphotransferase</fullName>
    </alternativeName>
</protein>
<keyword evidence="3 12" id="KW-0132">Cell division</keyword>
<comment type="cofactor">
    <cofactor evidence="12">
        <name>Mg(2+)</name>
        <dbReference type="ChEBI" id="CHEBI:18420"/>
    </cofactor>
</comment>
<feature type="transmembrane region" description="Helical" evidence="12">
    <location>
        <begin position="377"/>
        <end position="396"/>
    </location>
</feature>
<evidence type="ECO:0000256" key="3">
    <source>
        <dbReference type="ARBA" id="ARBA00022618"/>
    </source>
</evidence>
<comment type="subcellular location">
    <subcellularLocation>
        <location evidence="12">Cell membrane</location>
        <topology evidence="12">Multi-pass membrane protein</topology>
    </subcellularLocation>
    <subcellularLocation>
        <location evidence="1">Membrane</location>
        <topology evidence="1">Multi-pass membrane protein</topology>
    </subcellularLocation>
</comment>
<keyword evidence="6 12" id="KW-0133">Cell shape</keyword>
<dbReference type="EMBL" id="CP075587">
    <property type="protein sequence ID" value="QYF49133.1"/>
    <property type="molecule type" value="Genomic_DNA"/>
</dbReference>
<evidence type="ECO:0000313" key="15">
    <source>
        <dbReference type="Proteomes" id="UP000826014"/>
    </source>
</evidence>
<keyword evidence="12" id="KW-0479">Metal-binding</keyword>
<feature type="transmembrane region" description="Helical" evidence="12">
    <location>
        <begin position="301"/>
        <end position="322"/>
    </location>
</feature>
<evidence type="ECO:0000313" key="14">
    <source>
        <dbReference type="EMBL" id="QYF49133.1"/>
    </source>
</evidence>
<feature type="transmembrane region" description="Helical" evidence="12">
    <location>
        <begin position="102"/>
        <end position="119"/>
    </location>
</feature>
<evidence type="ECO:0000256" key="10">
    <source>
        <dbReference type="ARBA" id="ARBA00023306"/>
    </source>
</evidence>
<evidence type="ECO:0000256" key="1">
    <source>
        <dbReference type="ARBA" id="ARBA00004141"/>
    </source>
</evidence>
<organism evidence="14 15">
    <name type="scientific">Candidatus Rhabdochlamydia oedothoracis</name>
    <dbReference type="NCBI Taxonomy" id="2720720"/>
    <lineage>
        <taxon>Bacteria</taxon>
        <taxon>Pseudomonadati</taxon>
        <taxon>Chlamydiota</taxon>
        <taxon>Chlamydiia</taxon>
        <taxon>Parachlamydiales</taxon>
        <taxon>Candidatus Rhabdochlamydiaceae</taxon>
        <taxon>Candidatus Rhabdochlamydia</taxon>
    </lineage>
</organism>
<dbReference type="InterPro" id="IPR000715">
    <property type="entry name" value="Glycosyl_transferase_4"/>
</dbReference>
<feature type="transmembrane region" description="Helical" evidence="12">
    <location>
        <begin position="235"/>
        <end position="257"/>
    </location>
</feature>
<evidence type="ECO:0000256" key="12">
    <source>
        <dbReference type="HAMAP-Rule" id="MF_00038"/>
    </source>
</evidence>
<evidence type="ECO:0000256" key="8">
    <source>
        <dbReference type="ARBA" id="ARBA00022989"/>
    </source>
</evidence>
<evidence type="ECO:0000256" key="2">
    <source>
        <dbReference type="ARBA" id="ARBA00005583"/>
    </source>
</evidence>
<gene>
    <name evidence="12" type="primary">mraY</name>
    <name evidence="14" type="ORF">RHABOEDO_001408</name>
</gene>
<dbReference type="PROSITE" id="PS01347">
    <property type="entry name" value="MRAY_1"/>
    <property type="match status" value="1"/>
</dbReference>
<keyword evidence="5 12" id="KW-0812">Transmembrane</keyword>
<evidence type="ECO:0000256" key="5">
    <source>
        <dbReference type="ARBA" id="ARBA00022692"/>
    </source>
</evidence>
<keyword evidence="15" id="KW-1185">Reference proteome</keyword>
<dbReference type="PANTHER" id="PTHR22926:SF5">
    <property type="entry name" value="PHOSPHO-N-ACETYLMURAMOYL-PENTAPEPTIDE-TRANSFERASE HOMOLOG"/>
    <property type="match status" value="1"/>
</dbReference>
<keyword evidence="10 12" id="KW-0131">Cell cycle</keyword>
<dbReference type="PROSITE" id="PS01348">
    <property type="entry name" value="MRAY_2"/>
    <property type="match status" value="1"/>
</dbReference>
<keyword evidence="8 12" id="KW-1133">Transmembrane helix</keyword>
<dbReference type="PANTHER" id="PTHR22926">
    <property type="entry name" value="PHOSPHO-N-ACETYLMURAMOYL-PENTAPEPTIDE-TRANSFERASE"/>
    <property type="match status" value="1"/>
</dbReference>
<feature type="transmembrane region" description="Helical" evidence="12">
    <location>
        <begin position="277"/>
        <end position="294"/>
    </location>
</feature>
<accession>A0ABX8V7Y6</accession>
<keyword evidence="11 12" id="KW-0961">Cell wall biogenesis/degradation</keyword>
<dbReference type="InterPro" id="IPR003524">
    <property type="entry name" value="PNAcMuramoyl-5peptid_Trfase"/>
</dbReference>
<evidence type="ECO:0000256" key="13">
    <source>
        <dbReference type="NCBIfam" id="TIGR00445"/>
    </source>
</evidence>
<feature type="transmembrane region" description="Helical" evidence="12">
    <location>
        <begin position="139"/>
        <end position="155"/>
    </location>
</feature>
<sequence>MILFIYQYLSSLGIPLHSVFTYSSTRTILAALSSLLCAIWIGPYCIRRLYALKTGQSIRVEDCPLLAELHQKKKETPTMGGIFLLFSALISLILWMDWRSSFTIMLCLLTLGLAVIGGIDDYLKMKLKNSKGMKARTKFLMQLFITLGICSYLYIPQFTQEDFLHPPIAKEWVKRSKTEGEWKVLNTQQYMGYYFVPFIKKPLFKLTGLSLVLGIFLSVFVITGSSNAVNLTDGLDGLASGCLIMVAVVLGIVAFLSNNKEMARYLNILYIKQSGEIAIYLFAVIGATLGFLWYNGFPAQVFMGDIGSLSLGGIIGFCAVLLRRELLLALVGGVFVAETLSVILQVGSYKLRNRKRIFLCTPLHHHFEYKGWPETKVVIRFWIMGLILALLGLVSLKFQ</sequence>
<keyword evidence="12" id="KW-0460">Magnesium</keyword>
<dbReference type="CDD" id="cd06852">
    <property type="entry name" value="GT_MraY"/>
    <property type="match status" value="1"/>
</dbReference>
<feature type="transmembrane region" description="Helical" evidence="12">
    <location>
        <begin position="78"/>
        <end position="96"/>
    </location>
</feature>